<dbReference type="PANTHER" id="PTHR16026">
    <property type="entry name" value="CARTILAGE ACIDIC PROTEIN 1"/>
    <property type="match status" value="1"/>
</dbReference>
<dbReference type="Pfam" id="PF07593">
    <property type="entry name" value="UnbV_ASPIC"/>
    <property type="match status" value="1"/>
</dbReference>
<dbReference type="SUPFAM" id="SSF69318">
    <property type="entry name" value="Integrin alpha N-terminal domain"/>
    <property type="match status" value="2"/>
</dbReference>
<organism evidence="3 4">
    <name type="scientific">Mesoflavibacter profundi</name>
    <dbReference type="NCBI Taxonomy" id="2708110"/>
    <lineage>
        <taxon>Bacteria</taxon>
        <taxon>Pseudomonadati</taxon>
        <taxon>Bacteroidota</taxon>
        <taxon>Flavobacteriia</taxon>
        <taxon>Flavobacteriales</taxon>
        <taxon>Flavobacteriaceae</taxon>
        <taxon>Mesoflavibacter</taxon>
    </lineage>
</organism>
<evidence type="ECO:0000313" key="4">
    <source>
        <dbReference type="Proteomes" id="UP001149142"/>
    </source>
</evidence>
<name>A0ABT4RW54_9FLAO</name>
<keyword evidence="4" id="KW-1185">Reference proteome</keyword>
<gene>
    <name evidence="3" type="ORF">OOZ35_00990</name>
</gene>
<dbReference type="InterPro" id="IPR027039">
    <property type="entry name" value="Crtac1"/>
</dbReference>
<dbReference type="EMBL" id="JAPFGC010000002">
    <property type="protein sequence ID" value="MDA0176063.1"/>
    <property type="molecule type" value="Genomic_DNA"/>
</dbReference>
<keyword evidence="1" id="KW-0732">Signal</keyword>
<dbReference type="InterPro" id="IPR028994">
    <property type="entry name" value="Integrin_alpha_N"/>
</dbReference>
<dbReference type="PANTHER" id="PTHR16026:SF0">
    <property type="entry name" value="CARTILAGE ACIDIC PROTEIN 1"/>
    <property type="match status" value="1"/>
</dbReference>
<accession>A0ABT4RW54</accession>
<dbReference type="PROSITE" id="PS51257">
    <property type="entry name" value="PROKAR_LIPOPROTEIN"/>
    <property type="match status" value="1"/>
</dbReference>
<dbReference type="Proteomes" id="UP001149142">
    <property type="component" value="Unassembled WGS sequence"/>
</dbReference>
<feature type="domain" description="ASPIC/UnbV" evidence="2">
    <location>
        <begin position="524"/>
        <end position="589"/>
    </location>
</feature>
<dbReference type="InterPro" id="IPR011519">
    <property type="entry name" value="UnbV_ASPIC"/>
</dbReference>
<dbReference type="Gene3D" id="2.130.10.130">
    <property type="entry name" value="Integrin alpha, N-terminal"/>
    <property type="match status" value="3"/>
</dbReference>
<comment type="caution">
    <text evidence="3">The sequence shown here is derived from an EMBL/GenBank/DDBJ whole genome shotgun (WGS) entry which is preliminary data.</text>
</comment>
<reference evidence="3" key="1">
    <citation type="submission" date="2022-11" db="EMBL/GenBank/DDBJ databases">
        <title>Refractory cell wall polysaccharides provide important carbon source for microbial heterotrophs in the hadal ocean.</title>
        <authorList>
            <person name="Zhu X."/>
        </authorList>
    </citation>
    <scope>NUCLEOTIDE SEQUENCE</scope>
    <source>
        <strain evidence="3">MTRN7</strain>
    </source>
</reference>
<dbReference type="InterPro" id="IPR013517">
    <property type="entry name" value="FG-GAP"/>
</dbReference>
<proteinExistence type="predicted"/>
<evidence type="ECO:0000313" key="3">
    <source>
        <dbReference type="EMBL" id="MDA0176063.1"/>
    </source>
</evidence>
<evidence type="ECO:0000259" key="2">
    <source>
        <dbReference type="Pfam" id="PF07593"/>
    </source>
</evidence>
<evidence type="ECO:0000256" key="1">
    <source>
        <dbReference type="ARBA" id="ARBA00022729"/>
    </source>
</evidence>
<protein>
    <submittedName>
        <fullName evidence="3">VCBS repeat-containing protein</fullName>
    </submittedName>
</protein>
<dbReference type="RefSeq" id="WP_270004887.1">
    <property type="nucleotide sequence ID" value="NZ_JAPFGC010000002.1"/>
</dbReference>
<sequence length="1085" mass="123371">MRLTKRFFFLSLLIVLSSCNKQNTTKNISQKEFLLDEISPEESGITFKNLITEDINHSIINYIYFYNGSGVAAGDINNDGLTDLYFASNQNRNKLYLNKGDFKFEDISDKANINSNSSWNTGVTMVDINNDGFLDIYVCSVSGLLDFTGHNELFINNGDGTFTEKSKEYGLDFKGYSTQAYFFDYDKDSDLDVYIVNHAIHTTISHGSASVRNERTPLVGDVLLKNDNGKFVDASEDAKIFGGANGYGLSASIADFNNDGWDDIYVCNDFHEDDYYYINQKDGTFKEQLNDAFVSTSRFSMGSDAADINRDGLQDIITLDMLPKDEKVIKETEGDEAMLNKQTQLRNLGYKNQYSRNMLQINSDNGNYFYDTAIINNLEDTDWSWGPLIADFDNDGHQDIFIANGILRRPNGLDFRKYVANAFRNRSRSAGLEWLYNSINEMPRGDIPNEIFKGNSESFQVKTGEWIEKKPSLSNGATYADLDNDGDLDIITNNLNTYPSIYKNNSNNNYIVFKPNYLDKNKEGIGTTFTLYYDNVSIKKQVHKSRGFLSSTSNSIHFGLNQLKEVDSVVIVWPNLKVQTIKNPNINKSHNINYDSINSVEFSSFYKKPEITKKFFKQNIINFEPKEDIYNDFYVDKLIPYKISTISPAIAIADIDNNGYEDVFLGNSSGQQAKLLFNNGKSFKESNAFFEDKDYEDNCAAFIDFDNDGDLDLYVGTGINNNRDVKLEKDRFYINTNNKFIKSDIIPENKLNTSTVIPYDYDQDGDTDLFIGNFSSTRKFGDNVTSYLLNNNGQGKFTIDNQLKLESKVTSAKWEDINNDGIKDLIVSCHWDNPKLYINNAGKFNLLDLKSNLNGLWQTISTFDIDQDGDLDILLGNWGKNTRFNASENKPLHMYFSDFDNNNVDEAIIAYNINDKYYPLNSKDELASQMNFISNKYVEHTDFSLKTVEEIFSAQSIQKAKLFKVHTLESGVLYNDNGNFTNFKPFPYKLQLAPINSFLNLELGNENYVIVGGNLESLTTYHGAYTSLKGYMFNNLDNIQDLSKLGVDIFSKEIKSLNKISTKTSDYLIVLAKNSPIKTYKINTD</sequence>
<dbReference type="Pfam" id="PF13517">
    <property type="entry name" value="FG-GAP_3"/>
    <property type="match status" value="5"/>
</dbReference>